<feature type="region of interest" description="Disordered" evidence="1">
    <location>
        <begin position="1"/>
        <end position="80"/>
    </location>
</feature>
<feature type="region of interest" description="Disordered" evidence="1">
    <location>
        <begin position="356"/>
        <end position="569"/>
    </location>
</feature>
<feature type="compositionally biased region" description="Basic residues" evidence="1">
    <location>
        <begin position="31"/>
        <end position="42"/>
    </location>
</feature>
<keyword evidence="3" id="KW-1185">Reference proteome</keyword>
<feature type="compositionally biased region" description="Basic residues" evidence="1">
    <location>
        <begin position="64"/>
        <end position="80"/>
    </location>
</feature>
<evidence type="ECO:0000256" key="1">
    <source>
        <dbReference type="SAM" id="MobiDB-lite"/>
    </source>
</evidence>
<evidence type="ECO:0000313" key="2">
    <source>
        <dbReference type="EMBL" id="CAB9496766.1"/>
    </source>
</evidence>
<organism evidence="2 3">
    <name type="scientific">Seminavis robusta</name>
    <dbReference type="NCBI Taxonomy" id="568900"/>
    <lineage>
        <taxon>Eukaryota</taxon>
        <taxon>Sar</taxon>
        <taxon>Stramenopiles</taxon>
        <taxon>Ochrophyta</taxon>
        <taxon>Bacillariophyta</taxon>
        <taxon>Bacillariophyceae</taxon>
        <taxon>Bacillariophycidae</taxon>
        <taxon>Naviculales</taxon>
        <taxon>Naviculaceae</taxon>
        <taxon>Seminavis</taxon>
    </lineage>
</organism>
<feature type="compositionally biased region" description="Basic and acidic residues" evidence="1">
    <location>
        <begin position="1"/>
        <end position="11"/>
    </location>
</feature>
<feature type="compositionally biased region" description="Polar residues" evidence="1">
    <location>
        <begin position="615"/>
        <end position="633"/>
    </location>
</feature>
<name>A0A9N8H111_9STRA</name>
<comment type="caution">
    <text evidence="2">The sequence shown here is derived from an EMBL/GenBank/DDBJ whole genome shotgun (WGS) entry which is preliminary data.</text>
</comment>
<dbReference type="AlphaFoldDB" id="A0A9N8H111"/>
<feature type="region of interest" description="Disordered" evidence="1">
    <location>
        <begin position="116"/>
        <end position="149"/>
    </location>
</feature>
<feature type="compositionally biased region" description="Basic and acidic residues" evidence="1">
    <location>
        <begin position="45"/>
        <end position="63"/>
    </location>
</feature>
<proteinExistence type="predicted"/>
<feature type="compositionally biased region" description="Basic and acidic residues" evidence="1">
    <location>
        <begin position="458"/>
        <end position="471"/>
    </location>
</feature>
<feature type="compositionally biased region" description="Acidic residues" evidence="1">
    <location>
        <begin position="232"/>
        <end position="246"/>
    </location>
</feature>
<feature type="region of interest" description="Disordered" evidence="1">
    <location>
        <begin position="226"/>
        <end position="248"/>
    </location>
</feature>
<dbReference type="EMBL" id="CAICTM010000009">
    <property type="protein sequence ID" value="CAB9496766.1"/>
    <property type="molecule type" value="Genomic_DNA"/>
</dbReference>
<accession>A0A9N8H111</accession>
<sequence length="720" mass="77816">MPHLVAVDDPRLHKHHPHKHPHEHPLPPPSPRHHHRHNHHQTPPRYEKNHAAGDSKKGAEPIKKTKSPKLPKKPIAKKNTHPGMLCAMPALMGFNFCCCDACSLVPVPNAVKVDDASEQSTISDNENPEKDSGIGAGAGGNPVPVKEKGPAADTWEKFFTDINDNLCGKGLMGGLPPPTIDIATPLSNGTASASMQTFENLHQGADKEELLASRSLLDDVEESLQAAVDQGEKEEEQEVPEALEMEPQEHETVVNETIVIYYSDSGSRNARVDADEAETIFVDEEAEDADDEEPIVKVVLDPVAPSSTAESKDEAALANEDGYRSPCLSTVEGGDSIDARGVPVSPVRFHNLATGSFCDVPPSQNDASSKADPVPSTSEEGKNTVPEAQTADMETPTEDEVLPTNEETEGPAEEFEPDTPNPIRFQNLATGSFDVVPPSQTDASSKADPVTSTSEPTPAKDLEPTTPTEKDAEPEEPVALVDPSSEEAADTFYTPAEEPEPDVESEPEPEVESESEPEPVIEPEAEPETQTTDFEESDDELEKQIEQVGSIAKPAKELGPETPTDEFEEAVETEIIASEAPLTEEMEEDADVDIAAPEAKKVEHFQRMEEVVDSPTETEVIETSISQGDSTSPDPEAEEKKETEEEEIEVDVLAVGSIDDDDDYSVEEQVESEPEEIIKADKLVALKCCVERTSTDAPHEDPQAKPEGGMKIVSLLSGGF</sequence>
<protein>
    <submittedName>
        <fullName evidence="2">Uncharacterized protein</fullName>
    </submittedName>
</protein>
<feature type="compositionally biased region" description="Acidic residues" evidence="1">
    <location>
        <begin position="497"/>
        <end position="541"/>
    </location>
</feature>
<reference evidence="2" key="1">
    <citation type="submission" date="2020-06" db="EMBL/GenBank/DDBJ databases">
        <authorList>
            <consortium name="Plant Systems Biology data submission"/>
        </authorList>
    </citation>
    <scope>NUCLEOTIDE SEQUENCE</scope>
    <source>
        <strain evidence="2">D6</strain>
    </source>
</reference>
<feature type="compositionally biased region" description="Basic residues" evidence="1">
    <location>
        <begin position="12"/>
        <end position="22"/>
    </location>
</feature>
<feature type="region of interest" description="Disordered" evidence="1">
    <location>
        <begin position="607"/>
        <end position="677"/>
    </location>
</feature>
<feature type="compositionally biased region" description="Polar residues" evidence="1">
    <location>
        <begin position="438"/>
        <end position="456"/>
    </location>
</feature>
<evidence type="ECO:0000313" key="3">
    <source>
        <dbReference type="Proteomes" id="UP001153069"/>
    </source>
</evidence>
<feature type="compositionally biased region" description="Acidic residues" evidence="1">
    <location>
        <begin position="395"/>
        <end position="417"/>
    </location>
</feature>
<gene>
    <name evidence="2" type="ORF">SEMRO_9_G007320.1</name>
</gene>
<dbReference type="Proteomes" id="UP001153069">
    <property type="component" value="Unassembled WGS sequence"/>
</dbReference>
<feature type="compositionally biased region" description="Acidic residues" evidence="1">
    <location>
        <begin position="658"/>
        <end position="675"/>
    </location>
</feature>